<organism evidence="1">
    <name type="scientific">marine sediment metagenome</name>
    <dbReference type="NCBI Taxonomy" id="412755"/>
    <lineage>
        <taxon>unclassified sequences</taxon>
        <taxon>metagenomes</taxon>
        <taxon>ecological metagenomes</taxon>
    </lineage>
</organism>
<proteinExistence type="predicted"/>
<dbReference type="EMBL" id="BART01016378">
    <property type="protein sequence ID" value="GAG80936.1"/>
    <property type="molecule type" value="Genomic_DNA"/>
</dbReference>
<feature type="non-terminal residue" evidence="1">
    <location>
        <position position="1"/>
    </location>
</feature>
<evidence type="ECO:0000313" key="1">
    <source>
        <dbReference type="EMBL" id="GAG80936.1"/>
    </source>
</evidence>
<name>X1C988_9ZZZZ</name>
<gene>
    <name evidence="1" type="ORF">S01H4_31516</name>
</gene>
<protein>
    <submittedName>
        <fullName evidence="1">Uncharacterized protein</fullName>
    </submittedName>
</protein>
<sequence>YEWLAYQSEPKADLPLTIAMRLAPKVVTPIFLATKLSKGFTQAAIEGKFDQGNKRITTLFQSSPEIERYERSALRTSRII</sequence>
<reference evidence="1" key="1">
    <citation type="journal article" date="2014" name="Front. Microbiol.">
        <title>High frequency of phylogenetically diverse reductive dehalogenase-homologous genes in deep subseafloor sedimentary metagenomes.</title>
        <authorList>
            <person name="Kawai M."/>
            <person name="Futagami T."/>
            <person name="Toyoda A."/>
            <person name="Takaki Y."/>
            <person name="Nishi S."/>
            <person name="Hori S."/>
            <person name="Arai W."/>
            <person name="Tsubouchi T."/>
            <person name="Morono Y."/>
            <person name="Uchiyama I."/>
            <person name="Ito T."/>
            <person name="Fujiyama A."/>
            <person name="Inagaki F."/>
            <person name="Takami H."/>
        </authorList>
    </citation>
    <scope>NUCLEOTIDE SEQUENCE</scope>
    <source>
        <strain evidence="1">Expedition CK06-06</strain>
    </source>
</reference>
<comment type="caution">
    <text evidence="1">The sequence shown here is derived from an EMBL/GenBank/DDBJ whole genome shotgun (WGS) entry which is preliminary data.</text>
</comment>
<dbReference type="AlphaFoldDB" id="X1C988"/>
<accession>X1C988</accession>